<dbReference type="InterPro" id="IPR023214">
    <property type="entry name" value="HAD_sf"/>
</dbReference>
<proteinExistence type="predicted"/>
<evidence type="ECO:0000256" key="2">
    <source>
        <dbReference type="ARBA" id="ARBA00022842"/>
    </source>
</evidence>
<dbReference type="GO" id="GO:0016787">
    <property type="term" value="F:hydrolase activity"/>
    <property type="evidence" value="ECO:0007669"/>
    <property type="project" value="UniProtKB-KW"/>
</dbReference>
<keyword evidence="1 3" id="KW-0378">Hydrolase</keyword>
<sequence length="230" mass="25648">MATILVDLDGTLLPLSAWNPVFAEACAVIADKAGVSPGEVWRRARQRNLALMRRLDWRAFDWQAILDSVAEELGAGRAPDIVTLLRKHLPGFQLSDGAVEALEELKALGHRVEIATNGHAAYQLPVIRRLGLDRLVDGVRTSDVYKCPKTCPEFFNGAHVMVGDNPVFDVYFPKRFGLLAVFYGNWEREALEYSQRLLIPAYNVRPDAAVETLKELPRTVEAVLKNKSIP</sequence>
<keyword evidence="2" id="KW-0460">Magnesium</keyword>
<comment type="caution">
    <text evidence="3">The sequence shown here is derived from an EMBL/GenBank/DDBJ whole genome shotgun (WGS) entry which is preliminary data.</text>
</comment>
<dbReference type="Proteomes" id="UP000554766">
    <property type="component" value="Unassembled WGS sequence"/>
</dbReference>
<accession>A0A7L4P6Q8</accession>
<dbReference type="PANTHER" id="PTHR46470:SF4">
    <property type="entry name" value="5-AMINO-6-(5-PHOSPHO-D-RIBITYLAMINO)URACIL PHOSPHATASE YIGB"/>
    <property type="match status" value="1"/>
</dbReference>
<name>A0A7L4P6Q8_9CREN</name>
<dbReference type="RefSeq" id="WP_011900232.1">
    <property type="nucleotide sequence ID" value="NZ_JAAVJF010000001.1"/>
</dbReference>
<dbReference type="InterPro" id="IPR036412">
    <property type="entry name" value="HAD-like_sf"/>
</dbReference>
<gene>
    <name evidence="3" type="ORF">HC235_01865</name>
</gene>
<dbReference type="SFLD" id="SFLDG01129">
    <property type="entry name" value="C1.5:_HAD__Beta-PGM__Phosphata"/>
    <property type="match status" value="1"/>
</dbReference>
<dbReference type="GeneID" id="5055114"/>
<dbReference type="Gene3D" id="1.10.150.520">
    <property type="match status" value="1"/>
</dbReference>
<evidence type="ECO:0000313" key="3">
    <source>
        <dbReference type="EMBL" id="NYR14731.1"/>
    </source>
</evidence>
<dbReference type="Gene3D" id="3.40.50.1000">
    <property type="entry name" value="HAD superfamily/HAD-like"/>
    <property type="match status" value="1"/>
</dbReference>
<evidence type="ECO:0000256" key="1">
    <source>
        <dbReference type="ARBA" id="ARBA00022801"/>
    </source>
</evidence>
<dbReference type="SFLD" id="SFLDS00003">
    <property type="entry name" value="Haloacid_Dehalogenase"/>
    <property type="match status" value="1"/>
</dbReference>
<dbReference type="SUPFAM" id="SSF56784">
    <property type="entry name" value="HAD-like"/>
    <property type="match status" value="1"/>
</dbReference>
<reference evidence="3 4" key="1">
    <citation type="journal article" date="2020" name="Nat. Commun.">
        <title>The structures of two archaeal type IV pili illuminate evolutionary relationships.</title>
        <authorList>
            <person name="Wang F."/>
            <person name="Baquero D.P."/>
            <person name="Su Z."/>
            <person name="Beltran L.C."/>
            <person name="Prangishvili D."/>
            <person name="Krupovic M."/>
            <person name="Egelman E.H."/>
        </authorList>
    </citation>
    <scope>NUCLEOTIDE SEQUENCE [LARGE SCALE GENOMIC DNA]</scope>
    <source>
        <strain evidence="3 4">2GA</strain>
    </source>
</reference>
<organism evidence="3 4">
    <name type="scientific">Pyrobaculum arsenaticum</name>
    <dbReference type="NCBI Taxonomy" id="121277"/>
    <lineage>
        <taxon>Archaea</taxon>
        <taxon>Thermoproteota</taxon>
        <taxon>Thermoprotei</taxon>
        <taxon>Thermoproteales</taxon>
        <taxon>Thermoproteaceae</taxon>
        <taxon>Pyrobaculum</taxon>
    </lineage>
</organism>
<dbReference type="AlphaFoldDB" id="A0A7L4P6Q8"/>
<dbReference type="Pfam" id="PF00702">
    <property type="entry name" value="Hydrolase"/>
    <property type="match status" value="1"/>
</dbReference>
<dbReference type="PANTHER" id="PTHR46470">
    <property type="entry name" value="N-ACYLNEURAMINATE-9-PHOSPHATASE"/>
    <property type="match status" value="1"/>
</dbReference>
<dbReference type="InterPro" id="IPR051400">
    <property type="entry name" value="HAD-like_hydrolase"/>
</dbReference>
<protein>
    <submittedName>
        <fullName evidence="3">HAD family hydrolase</fullName>
    </submittedName>
</protein>
<dbReference type="OMA" id="FDVYFPK"/>
<evidence type="ECO:0000313" key="4">
    <source>
        <dbReference type="Proteomes" id="UP000554766"/>
    </source>
</evidence>
<keyword evidence="4" id="KW-1185">Reference proteome</keyword>
<dbReference type="EMBL" id="JAAVJF010000001">
    <property type="protein sequence ID" value="NYR14731.1"/>
    <property type="molecule type" value="Genomic_DNA"/>
</dbReference>